<keyword evidence="4 10" id="KW-1003">Cell membrane</keyword>
<dbReference type="InterPro" id="IPR023229">
    <property type="entry name" value="T2SS_M_periplasmic_sf"/>
</dbReference>
<dbReference type="Pfam" id="PF04612">
    <property type="entry name" value="T2SSM"/>
    <property type="match status" value="1"/>
</dbReference>
<keyword evidence="7 10" id="KW-0653">Protein transport</keyword>
<sequence length="165" mass="18243">MMNAYWEQAQQWWFSRAASEQRLMTVAGPLLLLALLYFGIWTPVANSVEQAEMRVRAGQNALNEVKRDANRYVTLAGAGGATQNRGGSLSQVASRSAGSAGIRIARMQPQGDKLQLWVEDTQFETLMAWLEQLSQQQGVSVEALDVTVAQQPGLIQVRRLQIAQP</sequence>
<evidence type="ECO:0000256" key="4">
    <source>
        <dbReference type="ARBA" id="ARBA00022475"/>
    </source>
</evidence>
<dbReference type="PIRSF" id="PIRSF006291">
    <property type="entry name" value="GspM"/>
    <property type="match status" value="1"/>
</dbReference>
<proteinExistence type="inferred from homology"/>
<dbReference type="EMBL" id="BAABJZ010000085">
    <property type="protein sequence ID" value="GAA4891258.1"/>
    <property type="molecule type" value="Genomic_DNA"/>
</dbReference>
<evidence type="ECO:0000256" key="10">
    <source>
        <dbReference type="PIRNR" id="PIRNR006291"/>
    </source>
</evidence>
<keyword evidence="5 10" id="KW-0997">Cell inner membrane</keyword>
<accession>A0ABP9F0I6</accession>
<evidence type="ECO:0000256" key="3">
    <source>
        <dbReference type="ARBA" id="ARBA00022448"/>
    </source>
</evidence>
<evidence type="ECO:0000313" key="12">
    <source>
        <dbReference type="EMBL" id="GAA4891258.1"/>
    </source>
</evidence>
<dbReference type="Proteomes" id="UP001499988">
    <property type="component" value="Unassembled WGS sequence"/>
</dbReference>
<protein>
    <recommendedName>
        <fullName evidence="10">Type II secretion system protein M</fullName>
        <shortName evidence="10">T2SS protein M</shortName>
    </recommendedName>
    <alternativeName>
        <fullName evidence="10">General secretion pathway protein M</fullName>
    </alternativeName>
</protein>
<evidence type="ECO:0000256" key="1">
    <source>
        <dbReference type="ARBA" id="ARBA00004377"/>
    </source>
</evidence>
<comment type="subcellular location">
    <subcellularLocation>
        <location evidence="1">Cell inner membrane</location>
        <topology evidence="1">Single-pass membrane protein</topology>
    </subcellularLocation>
</comment>
<evidence type="ECO:0000256" key="8">
    <source>
        <dbReference type="ARBA" id="ARBA00022989"/>
    </source>
</evidence>
<organism evidence="12 13">
    <name type="scientific">Ferrimonas pelagia</name>
    <dbReference type="NCBI Taxonomy" id="1177826"/>
    <lineage>
        <taxon>Bacteria</taxon>
        <taxon>Pseudomonadati</taxon>
        <taxon>Pseudomonadota</taxon>
        <taxon>Gammaproteobacteria</taxon>
        <taxon>Alteromonadales</taxon>
        <taxon>Ferrimonadaceae</taxon>
        <taxon>Ferrimonas</taxon>
    </lineage>
</organism>
<comment type="function">
    <text evidence="10">Inner membrane component of the type II secretion system required for the energy-dependent secretion of extracellular factors such as proteases and toxins from the periplasm.</text>
</comment>
<evidence type="ECO:0000256" key="5">
    <source>
        <dbReference type="ARBA" id="ARBA00022519"/>
    </source>
</evidence>
<keyword evidence="13" id="KW-1185">Reference proteome</keyword>
<keyword evidence="3 10" id="KW-0813">Transport</keyword>
<feature type="transmembrane region" description="Helical" evidence="11">
    <location>
        <begin position="23"/>
        <end position="44"/>
    </location>
</feature>
<reference evidence="13" key="1">
    <citation type="journal article" date="2019" name="Int. J. Syst. Evol. Microbiol.">
        <title>The Global Catalogue of Microorganisms (GCM) 10K type strain sequencing project: providing services to taxonomists for standard genome sequencing and annotation.</title>
        <authorList>
            <consortium name="The Broad Institute Genomics Platform"/>
            <consortium name="The Broad Institute Genome Sequencing Center for Infectious Disease"/>
            <person name="Wu L."/>
            <person name="Ma J."/>
        </authorList>
    </citation>
    <scope>NUCLEOTIDE SEQUENCE [LARGE SCALE GENOMIC DNA]</scope>
    <source>
        <strain evidence="13">JCM 18401</strain>
    </source>
</reference>
<dbReference type="Gene3D" id="3.30.1360.100">
    <property type="entry name" value="General secretion pathway protein M, EpsM"/>
    <property type="match status" value="1"/>
</dbReference>
<comment type="similarity">
    <text evidence="2 10">Belongs to the GSP M family.</text>
</comment>
<evidence type="ECO:0000256" key="11">
    <source>
        <dbReference type="SAM" id="Phobius"/>
    </source>
</evidence>
<dbReference type="SUPFAM" id="SSF103054">
    <property type="entry name" value="General secretion pathway protein M, EpsM"/>
    <property type="match status" value="1"/>
</dbReference>
<gene>
    <name evidence="12" type="ORF">GCM10023333_25630</name>
</gene>
<name>A0ABP9F0I6_9GAMM</name>
<evidence type="ECO:0000313" key="13">
    <source>
        <dbReference type="Proteomes" id="UP001499988"/>
    </source>
</evidence>
<keyword evidence="6 11" id="KW-0812">Transmembrane</keyword>
<evidence type="ECO:0000256" key="9">
    <source>
        <dbReference type="ARBA" id="ARBA00023136"/>
    </source>
</evidence>
<evidence type="ECO:0000256" key="6">
    <source>
        <dbReference type="ARBA" id="ARBA00022692"/>
    </source>
</evidence>
<keyword evidence="9 10" id="KW-0472">Membrane</keyword>
<dbReference type="InterPro" id="IPR007690">
    <property type="entry name" value="T2SS_GspM"/>
</dbReference>
<evidence type="ECO:0000256" key="7">
    <source>
        <dbReference type="ARBA" id="ARBA00022927"/>
    </source>
</evidence>
<keyword evidence="8 11" id="KW-1133">Transmembrane helix</keyword>
<evidence type="ECO:0000256" key="2">
    <source>
        <dbReference type="ARBA" id="ARBA00010637"/>
    </source>
</evidence>
<comment type="caution">
    <text evidence="12">The sequence shown here is derived from an EMBL/GenBank/DDBJ whole genome shotgun (WGS) entry which is preliminary data.</text>
</comment>